<evidence type="ECO:0000256" key="8">
    <source>
        <dbReference type="SAM" id="Phobius"/>
    </source>
</evidence>
<reference evidence="9" key="1">
    <citation type="submission" date="2023-01" db="EMBL/GenBank/DDBJ databases">
        <title>Human gut microbiome strain richness.</title>
        <authorList>
            <person name="Chen-Liaw A."/>
        </authorList>
    </citation>
    <scope>NUCLEOTIDE SEQUENCE</scope>
    <source>
        <strain evidence="9">D59st1_B8_D59t2_181005</strain>
    </source>
</reference>
<keyword evidence="4 8" id="KW-0812">Transmembrane</keyword>
<dbReference type="Proteomes" id="UP001211421">
    <property type="component" value="Unassembled WGS sequence"/>
</dbReference>
<evidence type="ECO:0000256" key="3">
    <source>
        <dbReference type="ARBA" id="ARBA00022670"/>
    </source>
</evidence>
<evidence type="ECO:0000256" key="2">
    <source>
        <dbReference type="ARBA" id="ARBA00022654"/>
    </source>
</evidence>
<dbReference type="GO" id="GO:0008233">
    <property type="term" value="F:peptidase activity"/>
    <property type="evidence" value="ECO:0007669"/>
    <property type="project" value="UniProtKB-KW"/>
</dbReference>
<organism evidence="9 10">
    <name type="scientific">Ruminococcus bicirculans</name>
    <name type="common">ex Wegman et al. 2014</name>
    <dbReference type="NCBI Taxonomy" id="1160721"/>
    <lineage>
        <taxon>Bacteria</taxon>
        <taxon>Bacillati</taxon>
        <taxon>Bacillota</taxon>
        <taxon>Clostridia</taxon>
        <taxon>Eubacteriales</taxon>
        <taxon>Oscillospiraceae</taxon>
        <taxon>Ruminococcus</taxon>
    </lineage>
</organism>
<gene>
    <name evidence="9" type="ORF">PNV70_14040</name>
</gene>
<accession>A0AAW6DYE2</accession>
<dbReference type="RefSeq" id="WP_081855890.1">
    <property type="nucleotide sequence ID" value="NZ_CAKVQR010000010.1"/>
</dbReference>
<dbReference type="AlphaFoldDB" id="A0AAW6DYE2"/>
<feature type="transmembrane region" description="Helical" evidence="8">
    <location>
        <begin position="59"/>
        <end position="84"/>
    </location>
</feature>
<keyword evidence="3" id="KW-0645">Protease</keyword>
<evidence type="ECO:0000256" key="1">
    <source>
        <dbReference type="ARBA" id="ARBA00022475"/>
    </source>
</evidence>
<keyword evidence="5" id="KW-0378">Hydrolase</keyword>
<keyword evidence="1" id="KW-1003">Cell membrane</keyword>
<feature type="transmembrane region" description="Helical" evidence="8">
    <location>
        <begin position="120"/>
        <end position="141"/>
    </location>
</feature>
<keyword evidence="2" id="KW-0673">Quorum sensing</keyword>
<dbReference type="EMBL" id="JAQMLS010000013">
    <property type="protein sequence ID" value="MDB8743183.1"/>
    <property type="molecule type" value="Genomic_DNA"/>
</dbReference>
<feature type="transmembrane region" description="Helical" evidence="8">
    <location>
        <begin position="96"/>
        <end position="114"/>
    </location>
</feature>
<evidence type="ECO:0000256" key="6">
    <source>
        <dbReference type="ARBA" id="ARBA00022989"/>
    </source>
</evidence>
<dbReference type="SMART" id="SM00793">
    <property type="entry name" value="AgrB"/>
    <property type="match status" value="1"/>
</dbReference>
<protein>
    <submittedName>
        <fullName evidence="9">Accessory gene regulator B family protein</fullName>
    </submittedName>
</protein>
<evidence type="ECO:0000313" key="10">
    <source>
        <dbReference type="Proteomes" id="UP001211421"/>
    </source>
</evidence>
<keyword evidence="7 8" id="KW-0472">Membrane</keyword>
<feature type="transmembrane region" description="Helical" evidence="8">
    <location>
        <begin position="187"/>
        <end position="205"/>
    </location>
</feature>
<evidence type="ECO:0000313" key="9">
    <source>
        <dbReference type="EMBL" id="MDB8743183.1"/>
    </source>
</evidence>
<comment type="caution">
    <text evidence="9">The sequence shown here is derived from an EMBL/GenBank/DDBJ whole genome shotgun (WGS) entry which is preliminary data.</text>
</comment>
<feature type="transmembrane region" description="Helical" evidence="8">
    <location>
        <begin position="162"/>
        <end position="181"/>
    </location>
</feature>
<evidence type="ECO:0000256" key="7">
    <source>
        <dbReference type="ARBA" id="ARBA00023136"/>
    </source>
</evidence>
<proteinExistence type="predicted"/>
<name>A0AAW6DYE2_9FIRM</name>
<dbReference type="GO" id="GO:0009372">
    <property type="term" value="P:quorum sensing"/>
    <property type="evidence" value="ECO:0007669"/>
    <property type="project" value="UniProtKB-KW"/>
</dbReference>
<dbReference type="GO" id="GO:0016020">
    <property type="term" value="C:membrane"/>
    <property type="evidence" value="ECO:0007669"/>
    <property type="project" value="InterPro"/>
</dbReference>
<evidence type="ECO:0000256" key="4">
    <source>
        <dbReference type="ARBA" id="ARBA00022692"/>
    </source>
</evidence>
<dbReference type="InterPro" id="IPR006741">
    <property type="entry name" value="AgrB"/>
</dbReference>
<sequence length="213" mass="23514">MKKFATCVMIFAGSDSEMISKLAKSIAHFFVVQNITEESKEVIYAYGMELLISDVLNTIIVLLIALFSHTLPAVVVFIAVFMGLRQFVGGFHANSHLSCMFTLVMVMMVFSYGICNVSGHITPIFSISFIMIALPIILCIAPVPHPNKPMSEEKSVKLRKRSCILAVTLSVVTIALLVFQYQKLSLYVSSGMLLSAIMALLGHFLNRGDNSKR</sequence>
<keyword evidence="6 8" id="KW-1133">Transmembrane helix</keyword>
<dbReference type="GO" id="GO:0006508">
    <property type="term" value="P:proteolysis"/>
    <property type="evidence" value="ECO:0007669"/>
    <property type="project" value="UniProtKB-KW"/>
</dbReference>
<evidence type="ECO:0000256" key="5">
    <source>
        <dbReference type="ARBA" id="ARBA00022801"/>
    </source>
</evidence>
<dbReference type="Pfam" id="PF04647">
    <property type="entry name" value="AgrB"/>
    <property type="match status" value="1"/>
</dbReference>